<dbReference type="InterPro" id="IPR036910">
    <property type="entry name" value="HMG_box_dom_sf"/>
</dbReference>
<feature type="compositionally biased region" description="Polar residues" evidence="5">
    <location>
        <begin position="299"/>
        <end position="313"/>
    </location>
</feature>
<evidence type="ECO:0000256" key="4">
    <source>
        <dbReference type="PROSITE-ProRule" id="PRU00267"/>
    </source>
</evidence>
<dbReference type="Proteomes" id="UP000593567">
    <property type="component" value="Unassembled WGS sequence"/>
</dbReference>
<sequence>MEMEDTVMPAPNDSDSDDEPLAKIVKRNTLSSGDPGDTTPKVQPKPLTAFAHFFNDTQQSIRKKNSAATFEEVSRIVMTMWESLDANSKLIYHKREEEDKMKLEEAFGGDMPSLLQQADTSKLSAAPSIQTMEPTPSAAITTAGSSTTESSTAENSTTESSTAGNSTTESSTAGNLTTESSTAGNSTTESSTAGNSSTGSSTAGNSTDDAESEVPSTVTNKSTITLFSAQNKHQKVVCVTESGKVVITLKDTPKSEPPQVESESQEEKLAASSQDVNQTPSFAAESAETTTSEEKPGVTPNSVLDSSKSPTSENVKDSRTSSPTLKSCKNSACHRTAVKHKKGDEDFCSSKCVVEYCRGLFQNWVATRKR</sequence>
<dbReference type="OrthoDB" id="10027956at2759"/>
<dbReference type="GO" id="GO:0006357">
    <property type="term" value="P:regulation of transcription by RNA polymerase II"/>
    <property type="evidence" value="ECO:0007669"/>
    <property type="project" value="TreeGrafter"/>
</dbReference>
<proteinExistence type="predicted"/>
<evidence type="ECO:0000313" key="7">
    <source>
        <dbReference type="EMBL" id="KAF6039129.1"/>
    </source>
</evidence>
<comment type="subcellular location">
    <subcellularLocation>
        <location evidence="1">Nucleus</location>
    </subcellularLocation>
</comment>
<feature type="region of interest" description="Disordered" evidence="5">
    <location>
        <begin position="249"/>
        <end position="328"/>
    </location>
</feature>
<evidence type="ECO:0000256" key="3">
    <source>
        <dbReference type="ARBA" id="ARBA00023242"/>
    </source>
</evidence>
<gene>
    <name evidence="7" type="ORF">EB796_002566</name>
</gene>
<organism evidence="7 8">
    <name type="scientific">Bugula neritina</name>
    <name type="common">Brown bryozoan</name>
    <name type="synonym">Sertularia neritina</name>
    <dbReference type="NCBI Taxonomy" id="10212"/>
    <lineage>
        <taxon>Eukaryota</taxon>
        <taxon>Metazoa</taxon>
        <taxon>Spiralia</taxon>
        <taxon>Lophotrochozoa</taxon>
        <taxon>Bryozoa</taxon>
        <taxon>Gymnolaemata</taxon>
        <taxon>Cheilostomatida</taxon>
        <taxon>Flustrina</taxon>
        <taxon>Buguloidea</taxon>
        <taxon>Bugulidae</taxon>
        <taxon>Bugula</taxon>
    </lineage>
</organism>
<evidence type="ECO:0000313" key="8">
    <source>
        <dbReference type="Proteomes" id="UP000593567"/>
    </source>
</evidence>
<evidence type="ECO:0000256" key="2">
    <source>
        <dbReference type="ARBA" id="ARBA00023125"/>
    </source>
</evidence>
<dbReference type="PANTHER" id="PTHR45781:SF1">
    <property type="entry name" value="HMG BOX DOMAIN-CONTAINING PROTEIN"/>
    <property type="match status" value="1"/>
</dbReference>
<keyword evidence="2 4" id="KW-0238">DNA-binding</keyword>
<dbReference type="SMART" id="SM00398">
    <property type="entry name" value="HMG"/>
    <property type="match status" value="1"/>
</dbReference>
<keyword evidence="8" id="KW-1185">Reference proteome</keyword>
<evidence type="ECO:0000256" key="1">
    <source>
        <dbReference type="ARBA" id="ARBA00004123"/>
    </source>
</evidence>
<reference evidence="7" key="1">
    <citation type="submission" date="2020-06" db="EMBL/GenBank/DDBJ databases">
        <title>Draft genome of Bugula neritina, a colonial animal packing powerful symbionts and potential medicines.</title>
        <authorList>
            <person name="Rayko M."/>
        </authorList>
    </citation>
    <scope>NUCLEOTIDE SEQUENCE [LARGE SCALE GENOMIC DNA]</scope>
    <source>
        <strain evidence="7">Kwan_BN1</strain>
    </source>
</reference>
<feature type="region of interest" description="Disordered" evidence="5">
    <location>
        <begin position="1"/>
        <end position="45"/>
    </location>
</feature>
<dbReference type="Pfam" id="PF00505">
    <property type="entry name" value="HMG_box"/>
    <property type="match status" value="1"/>
</dbReference>
<dbReference type="EMBL" id="VXIV02000302">
    <property type="protein sequence ID" value="KAF6039129.1"/>
    <property type="molecule type" value="Genomic_DNA"/>
</dbReference>
<feature type="compositionally biased region" description="Polar residues" evidence="5">
    <location>
        <begin position="271"/>
        <end position="280"/>
    </location>
</feature>
<dbReference type="GO" id="GO:0005634">
    <property type="term" value="C:nucleus"/>
    <property type="evidence" value="ECO:0007669"/>
    <property type="project" value="UniProtKB-SubCell"/>
</dbReference>
<comment type="caution">
    <text evidence="7">The sequence shown here is derived from an EMBL/GenBank/DDBJ whole genome shotgun (WGS) entry which is preliminary data.</text>
</comment>
<dbReference type="InterPro" id="IPR009071">
    <property type="entry name" value="HMG_box_dom"/>
</dbReference>
<dbReference type="PANTHER" id="PTHR45781">
    <property type="entry name" value="AGAP000281-PA"/>
    <property type="match status" value="1"/>
</dbReference>
<keyword evidence="3 4" id="KW-0539">Nucleus</keyword>
<evidence type="ECO:0000259" key="6">
    <source>
        <dbReference type="PROSITE" id="PS50118"/>
    </source>
</evidence>
<dbReference type="Gene3D" id="1.10.30.10">
    <property type="entry name" value="High mobility group box domain"/>
    <property type="match status" value="1"/>
</dbReference>
<dbReference type="GO" id="GO:0031490">
    <property type="term" value="F:chromatin DNA binding"/>
    <property type="evidence" value="ECO:0007669"/>
    <property type="project" value="TreeGrafter"/>
</dbReference>
<accession>A0A7J7KKK4</accession>
<protein>
    <recommendedName>
        <fullName evidence="6">HMG box domain-containing protein</fullName>
    </recommendedName>
</protein>
<dbReference type="PROSITE" id="PS50118">
    <property type="entry name" value="HMG_BOX_2"/>
    <property type="match status" value="1"/>
</dbReference>
<feature type="DNA-binding region" description="HMG box" evidence="4">
    <location>
        <begin position="43"/>
        <end position="111"/>
    </location>
</feature>
<dbReference type="AlphaFoldDB" id="A0A7J7KKK4"/>
<feature type="compositionally biased region" description="Low complexity" evidence="5">
    <location>
        <begin position="281"/>
        <end position="290"/>
    </location>
</feature>
<feature type="compositionally biased region" description="Low complexity" evidence="5">
    <location>
        <begin position="137"/>
        <end position="207"/>
    </location>
</feature>
<feature type="domain" description="HMG box" evidence="6">
    <location>
        <begin position="43"/>
        <end position="111"/>
    </location>
</feature>
<dbReference type="InterPro" id="IPR051365">
    <property type="entry name" value="TOX_HMG-box_domain"/>
</dbReference>
<name>A0A7J7KKK4_BUGNE</name>
<feature type="region of interest" description="Disordered" evidence="5">
    <location>
        <begin position="129"/>
        <end position="218"/>
    </location>
</feature>
<dbReference type="SUPFAM" id="SSF47095">
    <property type="entry name" value="HMG-box"/>
    <property type="match status" value="1"/>
</dbReference>
<evidence type="ECO:0000256" key="5">
    <source>
        <dbReference type="SAM" id="MobiDB-lite"/>
    </source>
</evidence>